<comment type="function">
    <text evidence="11">Catalyzes the transfer of the gamma-phosphate of ATP to D-galactose to form alpha-D-galactose-1-phosphate (Gal-1-P).</text>
</comment>
<dbReference type="GO" id="GO:0004335">
    <property type="term" value="F:galactokinase activity"/>
    <property type="evidence" value="ECO:0007669"/>
    <property type="project" value="UniProtKB-EC"/>
</dbReference>
<dbReference type="Proteomes" id="UP001418796">
    <property type="component" value="Unassembled WGS sequence"/>
</dbReference>
<keyword evidence="5 11" id="KW-0547">Nucleotide-binding</keyword>
<proteinExistence type="inferred from homology"/>
<evidence type="ECO:0000313" key="17">
    <source>
        <dbReference type="Proteomes" id="UP001418796"/>
    </source>
</evidence>
<evidence type="ECO:0000256" key="8">
    <source>
        <dbReference type="ARBA" id="ARBA00022842"/>
    </source>
</evidence>
<dbReference type="InterPro" id="IPR019539">
    <property type="entry name" value="GalKase_N"/>
</dbReference>
<keyword evidence="4 11" id="KW-0479">Metal-binding</keyword>
<dbReference type="InterPro" id="IPR020568">
    <property type="entry name" value="Ribosomal_Su5_D2-typ_SF"/>
</dbReference>
<feature type="binding site" evidence="11">
    <location>
        <begin position="123"/>
        <end position="129"/>
    </location>
    <ligand>
        <name>ATP</name>
        <dbReference type="ChEBI" id="CHEBI:30616"/>
    </ligand>
</feature>
<keyword evidence="8 11" id="KW-0460">Magnesium</keyword>
<keyword evidence="7 11" id="KW-0067">ATP-binding</keyword>
<dbReference type="PANTHER" id="PTHR10457">
    <property type="entry name" value="MEVALONATE KINASE/GALACTOKINASE"/>
    <property type="match status" value="1"/>
</dbReference>
<evidence type="ECO:0000256" key="12">
    <source>
        <dbReference type="NCBIfam" id="TIGR00131"/>
    </source>
</evidence>
<dbReference type="Gene3D" id="3.30.70.890">
    <property type="entry name" value="GHMP kinase, C-terminal domain"/>
    <property type="match status" value="1"/>
</dbReference>
<evidence type="ECO:0000313" key="16">
    <source>
        <dbReference type="EMBL" id="MEN0644863.1"/>
    </source>
</evidence>
<dbReference type="PRINTS" id="PR00473">
    <property type="entry name" value="GALCTOKINASE"/>
</dbReference>
<feature type="binding site" evidence="11">
    <location>
        <begin position="35"/>
        <end position="38"/>
    </location>
    <ligand>
        <name>substrate</name>
    </ligand>
</feature>
<dbReference type="InterPro" id="IPR036554">
    <property type="entry name" value="GHMP_kinase_C_sf"/>
</dbReference>
<evidence type="ECO:0000256" key="4">
    <source>
        <dbReference type="ARBA" id="ARBA00022723"/>
    </source>
</evidence>
<comment type="pathway">
    <text evidence="11">Carbohydrate metabolism; galactose metabolism.</text>
</comment>
<evidence type="ECO:0000259" key="14">
    <source>
        <dbReference type="Pfam" id="PF08544"/>
    </source>
</evidence>
<dbReference type="InterPro" id="IPR013750">
    <property type="entry name" value="GHMP_kinase_C_dom"/>
</dbReference>
<name>A0ABU9VM01_9BACI</name>
<evidence type="ECO:0000256" key="6">
    <source>
        <dbReference type="ARBA" id="ARBA00022777"/>
    </source>
</evidence>
<feature type="domain" description="GHMP kinase C-terminal" evidence="14">
    <location>
        <begin position="285"/>
        <end position="356"/>
    </location>
</feature>
<gene>
    <name evidence="11" type="primary">galK</name>
    <name evidence="16" type="ORF">MKY91_17040</name>
</gene>
<keyword evidence="9 11" id="KW-0299">Galactose metabolism</keyword>
<feature type="binding site" evidence="11">
    <location>
        <position position="69"/>
    </location>
    <ligand>
        <name>ATP</name>
        <dbReference type="ChEBI" id="CHEBI:30616"/>
    </ligand>
</feature>
<dbReference type="EMBL" id="JBCITK010000001">
    <property type="protein sequence ID" value="MEN0644863.1"/>
    <property type="molecule type" value="Genomic_DNA"/>
</dbReference>
<comment type="subcellular location">
    <subcellularLocation>
        <location evidence="11">Cytoplasm</location>
    </subcellularLocation>
</comment>
<keyword evidence="10 11" id="KW-0119">Carbohydrate metabolism</keyword>
<evidence type="ECO:0000256" key="9">
    <source>
        <dbReference type="ARBA" id="ARBA00023144"/>
    </source>
</evidence>
<dbReference type="InterPro" id="IPR022963">
    <property type="entry name" value="Galactokinase_bac"/>
</dbReference>
<dbReference type="NCBIfam" id="NF003705">
    <property type="entry name" value="PRK05322.1"/>
    <property type="match status" value="1"/>
</dbReference>
<feature type="domain" description="GHMP kinase N-terminal" evidence="13">
    <location>
        <begin position="93"/>
        <end position="181"/>
    </location>
</feature>
<feature type="binding site" evidence="11">
    <location>
        <position position="223"/>
    </location>
    <ligand>
        <name>substrate</name>
    </ligand>
</feature>
<evidence type="ECO:0000259" key="15">
    <source>
        <dbReference type="Pfam" id="PF10509"/>
    </source>
</evidence>
<dbReference type="EC" id="2.7.1.6" evidence="11 12"/>
<dbReference type="SUPFAM" id="SSF55060">
    <property type="entry name" value="GHMP Kinase, C-terminal domain"/>
    <property type="match status" value="1"/>
</dbReference>
<dbReference type="RefSeq" id="WP_343131485.1">
    <property type="nucleotide sequence ID" value="NZ_JBCITK010000001.1"/>
</dbReference>
<keyword evidence="6 11" id="KW-0418">Kinase</keyword>
<organism evidence="16 17">
    <name type="scientific">Alkalicoccobacillus gibsonii</name>
    <dbReference type="NCBI Taxonomy" id="79881"/>
    <lineage>
        <taxon>Bacteria</taxon>
        <taxon>Bacillati</taxon>
        <taxon>Bacillota</taxon>
        <taxon>Bacilli</taxon>
        <taxon>Bacillales</taxon>
        <taxon>Bacillaceae</taxon>
        <taxon>Alkalicoccobacillus</taxon>
    </lineage>
</organism>
<evidence type="ECO:0000256" key="10">
    <source>
        <dbReference type="ARBA" id="ARBA00023277"/>
    </source>
</evidence>
<evidence type="ECO:0000256" key="3">
    <source>
        <dbReference type="ARBA" id="ARBA00022679"/>
    </source>
</evidence>
<dbReference type="InterPro" id="IPR006203">
    <property type="entry name" value="GHMP_knse_ATP-bd_CS"/>
</dbReference>
<accession>A0ABU9VM01</accession>
<evidence type="ECO:0000256" key="5">
    <source>
        <dbReference type="ARBA" id="ARBA00022741"/>
    </source>
</evidence>
<dbReference type="NCBIfam" id="TIGR00131">
    <property type="entry name" value="gal_kin"/>
    <property type="match status" value="1"/>
</dbReference>
<feature type="binding site" evidence="11">
    <location>
        <position position="161"/>
    </location>
    <ligand>
        <name>Mg(2+)</name>
        <dbReference type="ChEBI" id="CHEBI:18420"/>
    </ligand>
</feature>
<dbReference type="PROSITE" id="PS00627">
    <property type="entry name" value="GHMP_KINASES_ATP"/>
    <property type="match status" value="1"/>
</dbReference>
<feature type="site" description="Transition state stabilizer" evidence="11">
    <location>
        <position position="29"/>
    </location>
</feature>
<dbReference type="Pfam" id="PF10509">
    <property type="entry name" value="GalKase_gal_bdg"/>
    <property type="match status" value="1"/>
</dbReference>
<feature type="active site" description="Proton acceptor" evidence="11">
    <location>
        <position position="173"/>
    </location>
</feature>
<protein>
    <recommendedName>
        <fullName evidence="11 12">Galactokinase</fullName>
        <ecNumber evidence="11 12">2.7.1.6</ecNumber>
    </recommendedName>
    <alternativeName>
        <fullName evidence="11">Galactose kinase</fullName>
    </alternativeName>
</protein>
<dbReference type="InterPro" id="IPR006204">
    <property type="entry name" value="GHMP_kinase_N_dom"/>
</dbReference>
<dbReference type="PRINTS" id="PR00959">
    <property type="entry name" value="MEVGALKINASE"/>
</dbReference>
<dbReference type="Pfam" id="PF08544">
    <property type="entry name" value="GHMP_kinases_C"/>
    <property type="match status" value="1"/>
</dbReference>
<comment type="catalytic activity">
    <reaction evidence="11">
        <text>alpha-D-galactose + ATP = alpha-D-galactose 1-phosphate + ADP + H(+)</text>
        <dbReference type="Rhea" id="RHEA:13553"/>
        <dbReference type="ChEBI" id="CHEBI:15378"/>
        <dbReference type="ChEBI" id="CHEBI:28061"/>
        <dbReference type="ChEBI" id="CHEBI:30616"/>
        <dbReference type="ChEBI" id="CHEBI:58336"/>
        <dbReference type="ChEBI" id="CHEBI:456216"/>
        <dbReference type="EC" id="2.7.1.6"/>
    </reaction>
</comment>
<evidence type="ECO:0000256" key="11">
    <source>
        <dbReference type="HAMAP-Rule" id="MF_00246"/>
    </source>
</evidence>
<dbReference type="PIRSF" id="PIRSF000530">
    <property type="entry name" value="Galactokinase"/>
    <property type="match status" value="1"/>
</dbReference>
<comment type="similarity">
    <text evidence="1 11">Belongs to the GHMP kinase family. GalK subfamily.</text>
</comment>
<keyword evidence="3 11" id="KW-0808">Transferase</keyword>
<sequence>MQELMNLHREFEATYNGLAPERIFFAPGRVNLLGEHTDYNGGFVFPAALELGTYMVIRLRTDEKFYLTSVNAKERVEFSGKELNYDEAHGWGNYIKGVLAAFKEEGFQLPGAEILVKGTIPNGAGLSSSASLEMATAFAVSEITGAHWPIVELAKVCQAVENHFIGVKSGIMDQFAVGMGKKDQAIFLNTASLMYDHVPLELGTYYMVITNTNKQRTLADSAYNERRSECEGALRVLQDGGVMLETLSDLTTASWNECRDFIEDHMLSKRVNHVVMENQRVVDAIEVLRSGDLHAFGELMNASHQSLAADYEVTGYELDTLVRIQQNTPGCIGSRMTGAGFGGCTVSLVHQDNLTDFRELVERQYQDEIGYIPEFYVSRAGHGVREL</sequence>
<comment type="caution">
    <text evidence="16">The sequence shown here is derived from an EMBL/GenBank/DDBJ whole genome shotgun (WGS) entry which is preliminary data.</text>
</comment>
<keyword evidence="17" id="KW-1185">Reference proteome</keyword>
<dbReference type="InterPro" id="IPR006206">
    <property type="entry name" value="Mevalonate/galactokinase"/>
</dbReference>
<reference evidence="16 17" key="1">
    <citation type="submission" date="2024-03" db="EMBL/GenBank/DDBJ databases">
        <title>Bacilli Hybrid Assemblies.</title>
        <authorList>
            <person name="Kovac J."/>
        </authorList>
    </citation>
    <scope>NUCLEOTIDE SEQUENCE [LARGE SCALE GENOMIC DNA]</scope>
    <source>
        <strain evidence="16 17">FSL R7-0666</strain>
    </source>
</reference>
<dbReference type="InterPro" id="IPR014721">
    <property type="entry name" value="Ribsml_uS5_D2-typ_fold_subgr"/>
</dbReference>
<feature type="domain" description="Galactokinase N-terminal" evidence="15">
    <location>
        <begin position="10"/>
        <end position="58"/>
    </location>
</feature>
<dbReference type="PANTHER" id="PTHR10457:SF7">
    <property type="entry name" value="GALACTOKINASE-RELATED"/>
    <property type="match status" value="1"/>
</dbReference>
<dbReference type="Gene3D" id="3.30.230.10">
    <property type="match status" value="1"/>
</dbReference>
<evidence type="ECO:0000256" key="2">
    <source>
        <dbReference type="ARBA" id="ARBA00022490"/>
    </source>
</evidence>
<dbReference type="SUPFAM" id="SSF54211">
    <property type="entry name" value="Ribosomal protein S5 domain 2-like"/>
    <property type="match status" value="1"/>
</dbReference>
<dbReference type="HAMAP" id="MF_00246">
    <property type="entry name" value="Galactokinase"/>
    <property type="match status" value="1"/>
</dbReference>
<dbReference type="InterPro" id="IPR000705">
    <property type="entry name" value="Galactokinase"/>
</dbReference>
<dbReference type="Pfam" id="PF00288">
    <property type="entry name" value="GHMP_kinases_N"/>
    <property type="match status" value="1"/>
</dbReference>
<evidence type="ECO:0000256" key="1">
    <source>
        <dbReference type="ARBA" id="ARBA00006566"/>
    </source>
</evidence>
<evidence type="ECO:0000256" key="7">
    <source>
        <dbReference type="ARBA" id="ARBA00022840"/>
    </source>
</evidence>
<feature type="binding site" evidence="11">
    <location>
        <position position="129"/>
    </location>
    <ligand>
        <name>Mg(2+)</name>
        <dbReference type="ChEBI" id="CHEBI:18420"/>
    </ligand>
</feature>
<evidence type="ECO:0000259" key="13">
    <source>
        <dbReference type="Pfam" id="PF00288"/>
    </source>
</evidence>
<keyword evidence="2 11" id="KW-0963">Cytoplasm</keyword>